<evidence type="ECO:0000313" key="12">
    <source>
        <dbReference type="Proteomes" id="UP000228886"/>
    </source>
</evidence>
<evidence type="ECO:0000256" key="3">
    <source>
        <dbReference type="ARBA" id="ARBA00022884"/>
    </source>
</evidence>
<dbReference type="InterPro" id="IPR047867">
    <property type="entry name" value="Ribosomal_uL22_bac/org-type"/>
</dbReference>
<dbReference type="InterPro" id="IPR001063">
    <property type="entry name" value="Ribosomal_uL22"/>
</dbReference>
<dbReference type="GO" id="GO:0003735">
    <property type="term" value="F:structural constituent of ribosome"/>
    <property type="evidence" value="ECO:0007669"/>
    <property type="project" value="InterPro"/>
</dbReference>
<dbReference type="Pfam" id="PF00237">
    <property type="entry name" value="Ribosomal_L22"/>
    <property type="match status" value="1"/>
</dbReference>
<evidence type="ECO:0000256" key="9">
    <source>
        <dbReference type="RuleBase" id="RU004006"/>
    </source>
</evidence>
<proteinExistence type="inferred from homology"/>
<dbReference type="NCBIfam" id="TIGR01044">
    <property type="entry name" value="rplV_bact"/>
    <property type="match status" value="1"/>
</dbReference>
<dbReference type="PANTHER" id="PTHR13501:SF8">
    <property type="entry name" value="LARGE RIBOSOMAL SUBUNIT PROTEIN UL22M"/>
    <property type="match status" value="1"/>
</dbReference>
<evidence type="ECO:0000256" key="4">
    <source>
        <dbReference type="ARBA" id="ARBA00022980"/>
    </source>
</evidence>
<dbReference type="GO" id="GO:0022625">
    <property type="term" value="C:cytosolic large ribosomal subunit"/>
    <property type="evidence" value="ECO:0007669"/>
    <property type="project" value="TreeGrafter"/>
</dbReference>
<evidence type="ECO:0000256" key="10">
    <source>
        <dbReference type="RuleBase" id="RU004008"/>
    </source>
</evidence>
<evidence type="ECO:0000256" key="2">
    <source>
        <dbReference type="ARBA" id="ARBA00022730"/>
    </source>
</evidence>
<keyword evidence="2 7" id="KW-0699">rRNA-binding</keyword>
<keyword evidence="5 7" id="KW-0687">Ribonucleoprotein</keyword>
<accession>A0A2M7E9G9</accession>
<comment type="similarity">
    <text evidence="1 7 8">Belongs to the universal ribosomal protein uL22 family.</text>
</comment>
<keyword evidence="4 7" id="KW-0689">Ribosomal protein</keyword>
<evidence type="ECO:0000256" key="8">
    <source>
        <dbReference type="RuleBase" id="RU004005"/>
    </source>
</evidence>
<comment type="caution">
    <text evidence="11">The sequence shown here is derived from an EMBL/GenBank/DDBJ whole genome shotgun (WGS) entry which is preliminary data.</text>
</comment>
<organism evidence="11 12">
    <name type="scientific">bacterium (Candidatus Ratteibacteria) CG01_land_8_20_14_3_00_40_19</name>
    <dbReference type="NCBI Taxonomy" id="2014290"/>
    <lineage>
        <taxon>Bacteria</taxon>
        <taxon>Candidatus Ratteibacteria</taxon>
    </lineage>
</organism>
<dbReference type="PANTHER" id="PTHR13501">
    <property type="entry name" value="CHLOROPLAST 50S RIBOSOMAL PROTEIN L22-RELATED"/>
    <property type="match status" value="1"/>
</dbReference>
<evidence type="ECO:0000256" key="1">
    <source>
        <dbReference type="ARBA" id="ARBA00009451"/>
    </source>
</evidence>
<gene>
    <name evidence="7" type="primary">rplV</name>
    <name evidence="11" type="ORF">COS11_02655</name>
</gene>
<evidence type="ECO:0000256" key="6">
    <source>
        <dbReference type="ARBA" id="ARBA00035207"/>
    </source>
</evidence>
<comment type="function">
    <text evidence="7">The globular domain of the protein is located near the polypeptide exit tunnel on the outside of the subunit, while an extended beta-hairpin is found that lines the wall of the exit tunnel in the center of the 70S ribosome.</text>
</comment>
<comment type="subunit">
    <text evidence="7 9">Part of the 50S ribosomal subunit.</text>
</comment>
<dbReference type="InterPro" id="IPR036394">
    <property type="entry name" value="Ribosomal_uL22_sf"/>
</dbReference>
<dbReference type="GO" id="GO:0019843">
    <property type="term" value="F:rRNA binding"/>
    <property type="evidence" value="ECO:0007669"/>
    <property type="project" value="UniProtKB-UniRule"/>
</dbReference>
<evidence type="ECO:0000256" key="5">
    <source>
        <dbReference type="ARBA" id="ARBA00023274"/>
    </source>
</evidence>
<dbReference type="CDD" id="cd00336">
    <property type="entry name" value="Ribosomal_L22"/>
    <property type="match status" value="1"/>
</dbReference>
<comment type="function">
    <text evidence="7 10">This protein binds specifically to 23S rRNA; its binding is stimulated by other ribosomal proteins, e.g., L4, L17, and L20. It is important during the early stages of 50S assembly. It makes multiple contacts with different domains of the 23S rRNA in the assembled 50S subunit and ribosome.</text>
</comment>
<dbReference type="HAMAP" id="MF_01331_B">
    <property type="entry name" value="Ribosomal_uL22_B"/>
    <property type="match status" value="1"/>
</dbReference>
<dbReference type="InterPro" id="IPR005727">
    <property type="entry name" value="Ribosomal_uL22_bac/chlpt-type"/>
</dbReference>
<sequence length="117" mass="12586">METKATLRYGRIGPQKVRDIGVLILGKEAKIALGLLANLQRRGAFILAKLIKSALSNAKSKNPKTTPEDFYLKTVVVDGGPVAKRSRAAAMGRSTSIKKRTSHITVVLANKKNGSKS</sequence>
<dbReference type="GO" id="GO:0006412">
    <property type="term" value="P:translation"/>
    <property type="evidence" value="ECO:0007669"/>
    <property type="project" value="UniProtKB-UniRule"/>
</dbReference>
<reference evidence="12" key="1">
    <citation type="submission" date="2017-09" db="EMBL/GenBank/DDBJ databases">
        <title>Depth-based differentiation of microbial function through sediment-hosted aquifers and enrichment of novel symbionts in the deep terrestrial subsurface.</title>
        <authorList>
            <person name="Probst A.J."/>
            <person name="Ladd B."/>
            <person name="Jarett J.K."/>
            <person name="Geller-Mcgrath D.E."/>
            <person name="Sieber C.M.K."/>
            <person name="Emerson J.B."/>
            <person name="Anantharaman K."/>
            <person name="Thomas B.C."/>
            <person name="Malmstrom R."/>
            <person name="Stieglmeier M."/>
            <person name="Klingl A."/>
            <person name="Woyke T."/>
            <person name="Ryan C.M."/>
            <person name="Banfield J.F."/>
        </authorList>
    </citation>
    <scope>NUCLEOTIDE SEQUENCE [LARGE SCALE GENOMIC DNA]</scope>
</reference>
<name>A0A2M7E9G9_9BACT</name>
<dbReference type="SUPFAM" id="SSF54843">
    <property type="entry name" value="Ribosomal protein L22"/>
    <property type="match status" value="1"/>
</dbReference>
<dbReference type="AlphaFoldDB" id="A0A2M7E9G9"/>
<dbReference type="Proteomes" id="UP000228886">
    <property type="component" value="Unassembled WGS sequence"/>
</dbReference>
<dbReference type="EMBL" id="PETL01000134">
    <property type="protein sequence ID" value="PIV64348.1"/>
    <property type="molecule type" value="Genomic_DNA"/>
</dbReference>
<evidence type="ECO:0000313" key="11">
    <source>
        <dbReference type="EMBL" id="PIV64348.1"/>
    </source>
</evidence>
<evidence type="ECO:0000256" key="7">
    <source>
        <dbReference type="HAMAP-Rule" id="MF_01331"/>
    </source>
</evidence>
<protein>
    <recommendedName>
        <fullName evidence="6 7">Large ribosomal subunit protein uL22</fullName>
    </recommendedName>
</protein>
<keyword evidence="3 7" id="KW-0694">RNA-binding</keyword>
<dbReference type="Gene3D" id="3.90.470.10">
    <property type="entry name" value="Ribosomal protein L22/L17"/>
    <property type="match status" value="1"/>
</dbReference>